<feature type="transmembrane region" description="Helical" evidence="8">
    <location>
        <begin position="101"/>
        <end position="123"/>
    </location>
</feature>
<feature type="transmembrane region" description="Helical" evidence="8">
    <location>
        <begin position="402"/>
        <end position="426"/>
    </location>
</feature>
<comment type="subcellular location">
    <subcellularLocation>
        <location evidence="8">Cell inner membrane</location>
        <topology evidence="8">Multi-pass membrane protein</topology>
    </subcellularLocation>
    <subcellularLocation>
        <location evidence="1">Cell membrane</location>
        <topology evidence="1">Multi-pass membrane protein</topology>
    </subcellularLocation>
</comment>
<feature type="transmembrane region" description="Helical" evidence="8">
    <location>
        <begin position="29"/>
        <end position="54"/>
    </location>
</feature>
<organism evidence="9 10">
    <name type="scientific">Roseomonas acroporae</name>
    <dbReference type="NCBI Taxonomy" id="2937791"/>
    <lineage>
        <taxon>Bacteria</taxon>
        <taxon>Pseudomonadati</taxon>
        <taxon>Pseudomonadota</taxon>
        <taxon>Alphaproteobacteria</taxon>
        <taxon>Acetobacterales</taxon>
        <taxon>Roseomonadaceae</taxon>
        <taxon>Roseomonas</taxon>
    </lineage>
</organism>
<evidence type="ECO:0000313" key="10">
    <source>
        <dbReference type="Proteomes" id="UP001139516"/>
    </source>
</evidence>
<dbReference type="Proteomes" id="UP001139516">
    <property type="component" value="Unassembled WGS sequence"/>
</dbReference>
<keyword evidence="8" id="KW-0997">Cell inner membrane</keyword>
<keyword evidence="5 8" id="KW-0812">Transmembrane</keyword>
<keyword evidence="10" id="KW-1185">Reference proteome</keyword>
<name>A0A9X2BW36_9PROT</name>
<feature type="transmembrane region" description="Helical" evidence="8">
    <location>
        <begin position="229"/>
        <end position="247"/>
    </location>
</feature>
<feature type="transmembrane region" description="Helical" evidence="8">
    <location>
        <begin position="144"/>
        <end position="166"/>
    </location>
</feature>
<feature type="transmembrane region" description="Helical" evidence="8">
    <location>
        <begin position="61"/>
        <end position="81"/>
    </location>
</feature>
<feature type="transmembrane region" description="Helical" evidence="8">
    <location>
        <begin position="332"/>
        <end position="358"/>
    </location>
</feature>
<gene>
    <name evidence="9" type="ORF">M0638_09590</name>
</gene>
<dbReference type="GO" id="GO:0015129">
    <property type="term" value="F:lactate transmembrane transporter activity"/>
    <property type="evidence" value="ECO:0007669"/>
    <property type="project" value="UniProtKB-UniRule"/>
</dbReference>
<dbReference type="EMBL" id="JALPRX010000035">
    <property type="protein sequence ID" value="MCK8784634.1"/>
    <property type="molecule type" value="Genomic_DNA"/>
</dbReference>
<comment type="function">
    <text evidence="8">Uptake of L-lactate across the membrane. Can also transport D-lactate and glycolate.</text>
</comment>
<evidence type="ECO:0000256" key="1">
    <source>
        <dbReference type="ARBA" id="ARBA00004651"/>
    </source>
</evidence>
<keyword evidence="4" id="KW-1003">Cell membrane</keyword>
<feature type="transmembrane region" description="Helical" evidence="8">
    <location>
        <begin position="204"/>
        <end position="223"/>
    </location>
</feature>
<evidence type="ECO:0000256" key="7">
    <source>
        <dbReference type="ARBA" id="ARBA00023136"/>
    </source>
</evidence>
<reference evidence="9" key="1">
    <citation type="submission" date="2022-04" db="EMBL/GenBank/DDBJ databases">
        <title>Roseomonas acroporae sp. nov., isolated from coral Acropora digitifera.</title>
        <authorList>
            <person name="Sun H."/>
        </authorList>
    </citation>
    <scope>NUCLEOTIDE SEQUENCE</scope>
    <source>
        <strain evidence="9">NAR14</strain>
    </source>
</reference>
<proteinExistence type="inferred from homology"/>
<keyword evidence="6 8" id="KW-1133">Transmembrane helix</keyword>
<comment type="caution">
    <text evidence="9">The sequence shown here is derived from an EMBL/GenBank/DDBJ whole genome shotgun (WGS) entry which is preliminary data.</text>
</comment>
<evidence type="ECO:0000256" key="6">
    <source>
        <dbReference type="ARBA" id="ARBA00022989"/>
    </source>
</evidence>
<feature type="transmembrane region" description="Helical" evidence="8">
    <location>
        <begin position="259"/>
        <end position="278"/>
    </location>
</feature>
<keyword evidence="7 8" id="KW-0472">Membrane</keyword>
<comment type="similarity">
    <text evidence="2 8">Belongs to the lactate permease family.</text>
</comment>
<keyword evidence="3 8" id="KW-0813">Transport</keyword>
<evidence type="ECO:0000256" key="8">
    <source>
        <dbReference type="RuleBase" id="RU365092"/>
    </source>
</evidence>
<evidence type="ECO:0000313" key="9">
    <source>
        <dbReference type="EMBL" id="MCK8784634.1"/>
    </source>
</evidence>
<feature type="transmembrane region" description="Helical" evidence="8">
    <location>
        <begin position="446"/>
        <end position="465"/>
    </location>
</feature>
<sequence length="466" mass="46562">MNLLLQAAPLLLLVGLLAAGRVGPIPACAVAILAAVPAALAALPPGADAAGLLLREAMRGLWLAAQPIAVVAGGLLFQAAVTRPGEAERLPATPLRLYAGTLLAGTFLECVTGFGVGAVFALATLRRMGIGGAAGVALALQSQVLVPWGALGPGTAVAAALSHLPVQALATEVAHLSAAWLLLLVPVFLRLVLAAGVPLGMRDAMVPAALAACVGALLILSHAVLPYELAGIVATAPPLLWALWRLDPPADAAAWRGRLRAASPYALLVAALFAARAWPTPPSARPWEDLPALPLTHVAAVLFVVSALLLAWRRVPATRAAAALRRAGRPALAMALYVVLARLLAGSGVAGNLAHAAAGGLGGLAAYAVAPLGLLAGFLTGSAVSGNAALMPVQAELGRAAGLPALLAPTVQVFTTAATAGMSLAVTAMVCAVQGEGTRPGPVWRLLWPGVLAALLLGWGAVALGG</sequence>
<evidence type="ECO:0000256" key="3">
    <source>
        <dbReference type="ARBA" id="ARBA00022448"/>
    </source>
</evidence>
<feature type="transmembrane region" description="Helical" evidence="8">
    <location>
        <begin position="290"/>
        <end position="312"/>
    </location>
</feature>
<evidence type="ECO:0000256" key="5">
    <source>
        <dbReference type="ARBA" id="ARBA00022692"/>
    </source>
</evidence>
<dbReference type="RefSeq" id="WP_248666753.1">
    <property type="nucleotide sequence ID" value="NZ_JALPRX010000035.1"/>
</dbReference>
<dbReference type="InterPro" id="IPR003804">
    <property type="entry name" value="Lactate_perm"/>
</dbReference>
<feature type="transmembrane region" description="Helical" evidence="8">
    <location>
        <begin position="364"/>
        <end position="390"/>
    </location>
</feature>
<dbReference type="Pfam" id="PF02652">
    <property type="entry name" value="Lactate_perm"/>
    <property type="match status" value="1"/>
</dbReference>
<evidence type="ECO:0000256" key="2">
    <source>
        <dbReference type="ARBA" id="ARBA00010100"/>
    </source>
</evidence>
<feature type="transmembrane region" description="Helical" evidence="8">
    <location>
        <begin position="178"/>
        <end position="197"/>
    </location>
</feature>
<evidence type="ECO:0000256" key="4">
    <source>
        <dbReference type="ARBA" id="ARBA00022475"/>
    </source>
</evidence>
<dbReference type="GO" id="GO:0005886">
    <property type="term" value="C:plasma membrane"/>
    <property type="evidence" value="ECO:0007669"/>
    <property type="project" value="UniProtKB-SubCell"/>
</dbReference>
<dbReference type="AlphaFoldDB" id="A0A9X2BW36"/>
<protein>
    <recommendedName>
        <fullName evidence="8">L-lactate permease</fullName>
    </recommendedName>
</protein>
<accession>A0A9X2BW36</accession>